<feature type="compositionally biased region" description="Low complexity" evidence="1">
    <location>
        <begin position="386"/>
        <end position="401"/>
    </location>
</feature>
<gene>
    <name evidence="4" type="primary">LOC103362413</name>
</gene>
<evidence type="ECO:0000256" key="2">
    <source>
        <dbReference type="SAM" id="Phobius"/>
    </source>
</evidence>
<reference evidence="4" key="1">
    <citation type="submission" date="2025-08" db="UniProtKB">
        <authorList>
            <consortium name="RefSeq"/>
        </authorList>
    </citation>
    <scope>IDENTIFICATION</scope>
</reference>
<name>A0A9Y4K7Z5_9TELE</name>
<organism evidence="3 4">
    <name type="scientific">Stegastes partitus</name>
    <name type="common">bicolor damselfish</name>
    <dbReference type="NCBI Taxonomy" id="144197"/>
    <lineage>
        <taxon>Eukaryota</taxon>
        <taxon>Metazoa</taxon>
        <taxon>Chordata</taxon>
        <taxon>Craniata</taxon>
        <taxon>Vertebrata</taxon>
        <taxon>Euteleostomi</taxon>
        <taxon>Actinopterygii</taxon>
        <taxon>Neopterygii</taxon>
        <taxon>Teleostei</taxon>
        <taxon>Neoteleostei</taxon>
        <taxon>Acanthomorphata</taxon>
        <taxon>Ovalentaria</taxon>
        <taxon>Pomacentridae</taxon>
        <taxon>Stegastes</taxon>
    </lineage>
</organism>
<feature type="compositionally biased region" description="Polar residues" evidence="1">
    <location>
        <begin position="275"/>
        <end position="292"/>
    </location>
</feature>
<dbReference type="Proteomes" id="UP000694891">
    <property type="component" value="Unplaced"/>
</dbReference>
<feature type="region of interest" description="Disordered" evidence="1">
    <location>
        <begin position="148"/>
        <end position="169"/>
    </location>
</feature>
<keyword evidence="3" id="KW-1185">Reference proteome</keyword>
<dbReference type="RefSeq" id="XP_008286982.1">
    <property type="nucleotide sequence ID" value="XM_008288760.1"/>
</dbReference>
<keyword evidence="2" id="KW-1133">Transmembrane helix</keyword>
<dbReference type="AlphaFoldDB" id="A0A9Y4K7Z5"/>
<evidence type="ECO:0000313" key="4">
    <source>
        <dbReference type="RefSeq" id="XP_008286982.1"/>
    </source>
</evidence>
<feature type="compositionally biased region" description="Polar residues" evidence="1">
    <location>
        <begin position="347"/>
        <end position="361"/>
    </location>
</feature>
<feature type="region of interest" description="Disordered" evidence="1">
    <location>
        <begin position="381"/>
        <end position="401"/>
    </location>
</feature>
<keyword evidence="2" id="KW-0472">Membrane</keyword>
<feature type="compositionally biased region" description="Polar residues" evidence="1">
    <location>
        <begin position="149"/>
        <end position="165"/>
    </location>
</feature>
<evidence type="ECO:0000256" key="1">
    <source>
        <dbReference type="SAM" id="MobiDB-lite"/>
    </source>
</evidence>
<protein>
    <submittedName>
        <fullName evidence="4">Flocculation protein FLO11 isoform X1</fullName>
    </submittedName>
</protein>
<accession>A0A9Y4K7Z5</accession>
<feature type="transmembrane region" description="Helical" evidence="2">
    <location>
        <begin position="199"/>
        <end position="221"/>
    </location>
</feature>
<feature type="compositionally biased region" description="Low complexity" evidence="1">
    <location>
        <begin position="309"/>
        <end position="327"/>
    </location>
</feature>
<sequence length="401" mass="43223">MSVPEKVTVQSERGAAERTRKRKDEDQSRKSSERPEVSAPRRKIKTEQNTENKSESCSGSKPVGQHMWQRSSFMTTMRLKSQLCFLVLVISSVSRGRSQTADSPPGDEQEVENEVVPTPLLLNETKDDANGSIASNLTLPLAPAEAVSMPSTDSVNATTTEGSTSPVPPYTSVMTVSMVTDHAPSTDGAAEDKPSPSSWGYVVLALILLVIVVLCVILYFLRRVSRTYSFDLQRPGPVDHLNLPIGTFEPVYVDDLERPTPKENTTSEEAAPAANGTSVQPEETSWSEQNAAQEHPDVNGLETSPARLTSNTSETSETSGTSGTGVSLDADPVEPLEGPSLMFSDAGEQQNENNNNPSVRSSDPFVEINLDEPVCCDQLLTSPEAPSSVLPFSPFSFSSSS</sequence>
<feature type="compositionally biased region" description="Basic and acidic residues" evidence="1">
    <location>
        <begin position="14"/>
        <end position="36"/>
    </location>
</feature>
<evidence type="ECO:0000313" key="3">
    <source>
        <dbReference type="Proteomes" id="UP000694891"/>
    </source>
</evidence>
<feature type="region of interest" description="Disordered" evidence="1">
    <location>
        <begin position="1"/>
        <end position="65"/>
    </location>
</feature>
<dbReference type="GeneID" id="103362413"/>
<keyword evidence="2" id="KW-0812">Transmembrane</keyword>
<feature type="compositionally biased region" description="Basic and acidic residues" evidence="1">
    <location>
        <begin position="45"/>
        <end position="54"/>
    </location>
</feature>
<proteinExistence type="predicted"/>
<feature type="region of interest" description="Disordered" evidence="1">
    <location>
        <begin position="254"/>
        <end position="366"/>
    </location>
</feature>